<sequence>MDVNCENIVSPLPVYPPDVNMIMLLVKELQEARESNFILARDLDIERHKAQQLECHLSTLTPKRRRNSVSKSTKSLSKAIRKNSSSDTFASFSEIKEALNQIGSYTADIRKQKIQRYKEKVKSYRAKVHVSRKFTGRSFVAKEKPRVNGKFIKSCPLFTLE</sequence>
<keyword evidence="3" id="KW-1185">Reference proteome</keyword>
<dbReference type="AlphaFoldDB" id="A0A1R2CD17"/>
<evidence type="ECO:0008006" key="4">
    <source>
        <dbReference type="Google" id="ProtNLM"/>
    </source>
</evidence>
<dbReference type="Proteomes" id="UP000187209">
    <property type="component" value="Unassembled WGS sequence"/>
</dbReference>
<accession>A0A1R2CD17</accession>
<proteinExistence type="predicted"/>
<protein>
    <recommendedName>
        <fullName evidence="4">CCT domain-containing protein</fullName>
    </recommendedName>
</protein>
<evidence type="ECO:0000256" key="1">
    <source>
        <dbReference type="SAM" id="MobiDB-lite"/>
    </source>
</evidence>
<name>A0A1R2CD17_9CILI</name>
<dbReference type="EMBL" id="MPUH01000192">
    <property type="protein sequence ID" value="OMJ86893.1"/>
    <property type="molecule type" value="Genomic_DNA"/>
</dbReference>
<gene>
    <name evidence="2" type="ORF">SteCoe_11532</name>
</gene>
<reference evidence="2 3" key="1">
    <citation type="submission" date="2016-11" db="EMBL/GenBank/DDBJ databases">
        <title>The macronuclear genome of Stentor coeruleus: a giant cell with tiny introns.</title>
        <authorList>
            <person name="Slabodnick M."/>
            <person name="Ruby J.G."/>
            <person name="Reiff S.B."/>
            <person name="Swart E.C."/>
            <person name="Gosai S."/>
            <person name="Prabakaran S."/>
            <person name="Witkowska E."/>
            <person name="Larue G.E."/>
            <person name="Fisher S."/>
            <person name="Freeman R.M."/>
            <person name="Gunawardena J."/>
            <person name="Chu W."/>
            <person name="Stover N.A."/>
            <person name="Gregory B.D."/>
            <person name="Nowacki M."/>
            <person name="Derisi J."/>
            <person name="Roy S.W."/>
            <person name="Marshall W.F."/>
            <person name="Sood P."/>
        </authorList>
    </citation>
    <scope>NUCLEOTIDE SEQUENCE [LARGE SCALE GENOMIC DNA]</scope>
    <source>
        <strain evidence="2">WM001</strain>
    </source>
</reference>
<organism evidence="2 3">
    <name type="scientific">Stentor coeruleus</name>
    <dbReference type="NCBI Taxonomy" id="5963"/>
    <lineage>
        <taxon>Eukaryota</taxon>
        <taxon>Sar</taxon>
        <taxon>Alveolata</taxon>
        <taxon>Ciliophora</taxon>
        <taxon>Postciliodesmatophora</taxon>
        <taxon>Heterotrichea</taxon>
        <taxon>Heterotrichida</taxon>
        <taxon>Stentoridae</taxon>
        <taxon>Stentor</taxon>
    </lineage>
</organism>
<dbReference type="OrthoDB" id="325723at2759"/>
<evidence type="ECO:0000313" key="3">
    <source>
        <dbReference type="Proteomes" id="UP000187209"/>
    </source>
</evidence>
<feature type="region of interest" description="Disordered" evidence="1">
    <location>
        <begin position="64"/>
        <end position="84"/>
    </location>
</feature>
<comment type="caution">
    <text evidence="2">The sequence shown here is derived from an EMBL/GenBank/DDBJ whole genome shotgun (WGS) entry which is preliminary data.</text>
</comment>
<feature type="compositionally biased region" description="Polar residues" evidence="1">
    <location>
        <begin position="69"/>
        <end position="84"/>
    </location>
</feature>
<evidence type="ECO:0000313" key="2">
    <source>
        <dbReference type="EMBL" id="OMJ86893.1"/>
    </source>
</evidence>